<evidence type="ECO:0000313" key="2">
    <source>
        <dbReference type="Proteomes" id="UP000265520"/>
    </source>
</evidence>
<organism evidence="1 2">
    <name type="scientific">Trifolium medium</name>
    <dbReference type="NCBI Taxonomy" id="97028"/>
    <lineage>
        <taxon>Eukaryota</taxon>
        <taxon>Viridiplantae</taxon>
        <taxon>Streptophyta</taxon>
        <taxon>Embryophyta</taxon>
        <taxon>Tracheophyta</taxon>
        <taxon>Spermatophyta</taxon>
        <taxon>Magnoliopsida</taxon>
        <taxon>eudicotyledons</taxon>
        <taxon>Gunneridae</taxon>
        <taxon>Pentapetalae</taxon>
        <taxon>rosids</taxon>
        <taxon>fabids</taxon>
        <taxon>Fabales</taxon>
        <taxon>Fabaceae</taxon>
        <taxon>Papilionoideae</taxon>
        <taxon>50 kb inversion clade</taxon>
        <taxon>NPAAA clade</taxon>
        <taxon>Hologalegina</taxon>
        <taxon>IRL clade</taxon>
        <taxon>Trifolieae</taxon>
        <taxon>Trifolium</taxon>
    </lineage>
</organism>
<feature type="non-terminal residue" evidence="1">
    <location>
        <position position="1"/>
    </location>
</feature>
<protein>
    <submittedName>
        <fullName evidence="1">Uncharacterized protein</fullName>
    </submittedName>
</protein>
<comment type="caution">
    <text evidence="1">The sequence shown here is derived from an EMBL/GenBank/DDBJ whole genome shotgun (WGS) entry which is preliminary data.</text>
</comment>
<dbReference type="EMBL" id="LXQA011235928">
    <property type="protein sequence ID" value="MCI90133.1"/>
    <property type="molecule type" value="Genomic_DNA"/>
</dbReference>
<name>A0A392VRL4_9FABA</name>
<proteinExistence type="predicted"/>
<sequence>RFLAKGGEKWRAISPGDVPSRLARIITTLARRDNSRPVTVTGLWTLAYDLVTGL</sequence>
<evidence type="ECO:0000313" key="1">
    <source>
        <dbReference type="EMBL" id="MCI90133.1"/>
    </source>
</evidence>
<accession>A0A392VRL4</accession>
<dbReference type="Proteomes" id="UP000265520">
    <property type="component" value="Unassembled WGS sequence"/>
</dbReference>
<reference evidence="1 2" key="1">
    <citation type="journal article" date="2018" name="Front. Plant Sci.">
        <title>Red Clover (Trifolium pratense) and Zigzag Clover (T. medium) - A Picture of Genomic Similarities and Differences.</title>
        <authorList>
            <person name="Dluhosova J."/>
            <person name="Istvanek J."/>
            <person name="Nedelnik J."/>
            <person name="Repkova J."/>
        </authorList>
    </citation>
    <scope>NUCLEOTIDE SEQUENCE [LARGE SCALE GENOMIC DNA]</scope>
    <source>
        <strain evidence="2">cv. 10/8</strain>
        <tissue evidence="1">Leaf</tissue>
    </source>
</reference>
<dbReference type="AlphaFoldDB" id="A0A392VRL4"/>
<keyword evidence="2" id="KW-1185">Reference proteome</keyword>